<protein>
    <recommendedName>
        <fullName evidence="3">AB hydrolase-1 domain-containing protein</fullName>
    </recommendedName>
</protein>
<keyword evidence="5" id="KW-1185">Reference proteome</keyword>
<dbReference type="GO" id="GO:0052689">
    <property type="term" value="F:carboxylic ester hydrolase activity"/>
    <property type="evidence" value="ECO:0007669"/>
    <property type="project" value="UniProtKB-ARBA"/>
</dbReference>
<proteinExistence type="predicted"/>
<sequence>MGNQIVSMAKNLNPKKAGKKNSNNASSRGKFRGVRKGSLEEEVVQQQALALALQQHQKAQMRLERTMSQRVAPGPTVPSNGKLPRSASTRARSITDPVVHPQQFINGSLDEKVLKSLDTKHFVLVHGGGHGAWCWYKTIALLEEAGFRASAIDLTGSGIDYTDPNTITSLSHYVKPLFDFLQKLDENEKVILVGHNVGGACISYAMEHHPKKIAKAVFVAAAMVINGQNAIDVFAPQPGSEEDMLQKAQSFIYANGNSAPPTALEVEKNLIRDVFYNASPSKDVALATVSIRPVPFAPLMEKLSLTSENYGSVRRFYIGTTDDNALPVAKQEALLQSNPPEKSFKVKGSDHSPFFSKPQAFHKILIEIATLGAKSTIGEFTQERFRAEGFCLFWGSAVTTEITS</sequence>
<dbReference type="FunFam" id="3.40.50.1820:FF:000025">
    <property type="entry name" value="putative methylesterase 11, chloroplastic"/>
    <property type="match status" value="1"/>
</dbReference>
<name>A0ABD1YN93_9MARC</name>
<dbReference type="InterPro" id="IPR029058">
    <property type="entry name" value="AB_hydrolase_fold"/>
</dbReference>
<dbReference type="InterPro" id="IPR000073">
    <property type="entry name" value="AB_hydrolase_1"/>
</dbReference>
<dbReference type="Gene3D" id="3.40.50.1820">
    <property type="entry name" value="alpha/beta hydrolase"/>
    <property type="match status" value="1"/>
</dbReference>
<dbReference type="InterPro" id="IPR045889">
    <property type="entry name" value="MES/HNL"/>
</dbReference>
<dbReference type="EMBL" id="JBHFFA010000004">
    <property type="protein sequence ID" value="KAL2632253.1"/>
    <property type="molecule type" value="Genomic_DNA"/>
</dbReference>
<organism evidence="4 5">
    <name type="scientific">Riccia fluitans</name>
    <dbReference type="NCBI Taxonomy" id="41844"/>
    <lineage>
        <taxon>Eukaryota</taxon>
        <taxon>Viridiplantae</taxon>
        <taxon>Streptophyta</taxon>
        <taxon>Embryophyta</taxon>
        <taxon>Marchantiophyta</taxon>
        <taxon>Marchantiopsida</taxon>
        <taxon>Marchantiidae</taxon>
        <taxon>Marchantiales</taxon>
        <taxon>Ricciaceae</taxon>
        <taxon>Riccia</taxon>
    </lineage>
</organism>
<feature type="region of interest" description="Disordered" evidence="2">
    <location>
        <begin position="1"/>
        <end position="34"/>
    </location>
</feature>
<dbReference type="SUPFAM" id="SSF53474">
    <property type="entry name" value="alpha/beta-Hydrolases"/>
    <property type="match status" value="1"/>
</dbReference>
<reference evidence="4 5" key="1">
    <citation type="submission" date="2024-09" db="EMBL/GenBank/DDBJ databases">
        <title>Chromosome-scale assembly of Riccia fluitans.</title>
        <authorList>
            <person name="Paukszto L."/>
            <person name="Sawicki J."/>
            <person name="Karawczyk K."/>
            <person name="Piernik-Szablinska J."/>
            <person name="Szczecinska M."/>
            <person name="Mazdziarz M."/>
        </authorList>
    </citation>
    <scope>NUCLEOTIDE SEQUENCE [LARGE SCALE GENOMIC DNA]</scope>
    <source>
        <strain evidence="4">Rf_01</strain>
        <tissue evidence="4">Aerial parts of the thallus</tissue>
    </source>
</reference>
<evidence type="ECO:0000256" key="1">
    <source>
        <dbReference type="ARBA" id="ARBA00022801"/>
    </source>
</evidence>
<evidence type="ECO:0000259" key="3">
    <source>
        <dbReference type="Pfam" id="PF12697"/>
    </source>
</evidence>
<evidence type="ECO:0000313" key="5">
    <source>
        <dbReference type="Proteomes" id="UP001605036"/>
    </source>
</evidence>
<dbReference type="PANTHER" id="PTHR10992">
    <property type="entry name" value="METHYLESTERASE FAMILY MEMBER"/>
    <property type="match status" value="1"/>
</dbReference>
<gene>
    <name evidence="4" type="ORF">R1flu_016939</name>
</gene>
<dbReference type="PANTHER" id="PTHR10992:SF872">
    <property type="entry name" value="METHYLESTERASE 11, CHLOROPLASTIC-RELATED"/>
    <property type="match status" value="1"/>
</dbReference>
<dbReference type="Pfam" id="PF12697">
    <property type="entry name" value="Abhydrolase_6"/>
    <property type="match status" value="1"/>
</dbReference>
<evidence type="ECO:0000313" key="4">
    <source>
        <dbReference type="EMBL" id="KAL2632253.1"/>
    </source>
</evidence>
<comment type="caution">
    <text evidence="4">The sequence shown here is derived from an EMBL/GenBank/DDBJ whole genome shotgun (WGS) entry which is preliminary data.</text>
</comment>
<keyword evidence="1" id="KW-0378">Hydrolase</keyword>
<accession>A0ABD1YN93</accession>
<evidence type="ECO:0000256" key="2">
    <source>
        <dbReference type="SAM" id="MobiDB-lite"/>
    </source>
</evidence>
<dbReference type="Proteomes" id="UP001605036">
    <property type="component" value="Unassembled WGS sequence"/>
</dbReference>
<feature type="domain" description="AB hydrolase-1" evidence="3">
    <location>
        <begin position="122"/>
        <end position="361"/>
    </location>
</feature>
<dbReference type="AlphaFoldDB" id="A0ABD1YN93"/>